<organism evidence="5 6">
    <name type="scientific">Helianthus annuus</name>
    <name type="common">Common sunflower</name>
    <dbReference type="NCBI Taxonomy" id="4232"/>
    <lineage>
        <taxon>Eukaryota</taxon>
        <taxon>Viridiplantae</taxon>
        <taxon>Streptophyta</taxon>
        <taxon>Embryophyta</taxon>
        <taxon>Tracheophyta</taxon>
        <taxon>Spermatophyta</taxon>
        <taxon>Magnoliopsida</taxon>
        <taxon>eudicotyledons</taxon>
        <taxon>Gunneridae</taxon>
        <taxon>Pentapetalae</taxon>
        <taxon>asterids</taxon>
        <taxon>campanulids</taxon>
        <taxon>Asterales</taxon>
        <taxon>Asteraceae</taxon>
        <taxon>Asteroideae</taxon>
        <taxon>Heliantheae alliance</taxon>
        <taxon>Heliantheae</taxon>
        <taxon>Helianthus</taxon>
    </lineage>
</organism>
<reference evidence="4 6" key="1">
    <citation type="journal article" date="2017" name="Nature">
        <title>The sunflower genome provides insights into oil metabolism, flowering and Asterid evolution.</title>
        <authorList>
            <person name="Badouin H."/>
            <person name="Gouzy J."/>
            <person name="Grassa C.J."/>
            <person name="Murat F."/>
            <person name="Staton S.E."/>
            <person name="Cottret L."/>
            <person name="Lelandais-Briere C."/>
            <person name="Owens G.L."/>
            <person name="Carrere S."/>
            <person name="Mayjonade B."/>
            <person name="Legrand L."/>
            <person name="Gill N."/>
            <person name="Kane N.C."/>
            <person name="Bowers J.E."/>
            <person name="Hubner S."/>
            <person name="Bellec A."/>
            <person name="Berard A."/>
            <person name="Berges H."/>
            <person name="Blanchet N."/>
            <person name="Boniface M.C."/>
            <person name="Brunel D."/>
            <person name="Catrice O."/>
            <person name="Chaidir N."/>
            <person name="Claudel C."/>
            <person name="Donnadieu C."/>
            <person name="Faraut T."/>
            <person name="Fievet G."/>
            <person name="Helmstetter N."/>
            <person name="King M."/>
            <person name="Knapp S.J."/>
            <person name="Lai Z."/>
            <person name="Le Paslier M.C."/>
            <person name="Lippi Y."/>
            <person name="Lorenzon L."/>
            <person name="Mandel J.R."/>
            <person name="Marage G."/>
            <person name="Marchand G."/>
            <person name="Marquand E."/>
            <person name="Bret-Mestries E."/>
            <person name="Morien E."/>
            <person name="Nambeesan S."/>
            <person name="Nguyen T."/>
            <person name="Pegot-Espagnet P."/>
            <person name="Pouilly N."/>
            <person name="Raftis F."/>
            <person name="Sallet E."/>
            <person name="Schiex T."/>
            <person name="Thomas J."/>
            <person name="Vandecasteele C."/>
            <person name="Vares D."/>
            <person name="Vear F."/>
            <person name="Vautrin S."/>
            <person name="Crespi M."/>
            <person name="Mangin B."/>
            <person name="Burke J.M."/>
            <person name="Salse J."/>
            <person name="Munos S."/>
            <person name="Vincourt P."/>
            <person name="Rieseberg L.H."/>
            <person name="Langlade N.B."/>
        </authorList>
    </citation>
    <scope>NUCLEOTIDE SEQUENCE [LARGE SCALE GENOMIC DNA]</scope>
    <source>
        <strain evidence="6">cv. SF193</strain>
        <tissue evidence="4">Leaves</tissue>
    </source>
</reference>
<proteinExistence type="inferred from homology"/>
<dbReference type="STRING" id="4232.A0A251VEL4"/>
<dbReference type="InParanoid" id="A0A251VEL4"/>
<sequence>MSLFFLLLLLISLIISPVVVVSGAAAALFLFGDSIFDAGNNNYINTTTLDQANFPPYGQTYFHFPTGRFSDGRIIPDFICKHANLPFIPPYLDHHHPRRNYNIGANFASAGAGALQETFQGSVISLETQLRYHKRVEKRLRKMYGNTEADTTLSKAVYLFSIGSNDYTNPYLITNSTHFNSSYSNSLLVRIVIGNLTTAIKDLHLRGARKFGFLNLGPLGCSPGLRIILNPPNDAGGCVQSASLLATMHNKALAKSLKRLAKQLHGFKYSLYDYNHSLKQRLKHPSKYGYKQGKTACCGTGRFRGTFSCGGTRPVKEYSVCQNPNEYVFWDSYHLTERVHQQMAHQMWNQQPITGTYNLKTLFQSP</sequence>
<dbReference type="CDD" id="cd01837">
    <property type="entry name" value="SGNH_plant_lipase_like"/>
    <property type="match status" value="1"/>
</dbReference>
<dbReference type="InterPro" id="IPR044552">
    <property type="entry name" value="GLIP1-5/GLL25"/>
</dbReference>
<dbReference type="Pfam" id="PF00657">
    <property type="entry name" value="Lipase_GDSL"/>
    <property type="match status" value="1"/>
</dbReference>
<keyword evidence="4" id="KW-0378">Hydrolase</keyword>
<dbReference type="InterPro" id="IPR035669">
    <property type="entry name" value="SGNH_plant_lipase-like"/>
</dbReference>
<gene>
    <name evidence="5" type="primary">GLIP5</name>
    <name evidence="5" type="ORF">HannXRQ_Chr03g0094021</name>
    <name evidence="4" type="ORF">HanXRQr2_Chr03g0138591</name>
</gene>
<name>A0A251VEL4_HELAN</name>
<dbReference type="GO" id="GO:0016298">
    <property type="term" value="F:lipase activity"/>
    <property type="evidence" value="ECO:0000318"/>
    <property type="project" value="GO_Central"/>
</dbReference>
<dbReference type="PANTHER" id="PTHR45966:SF4">
    <property type="entry name" value="GDSL ESTERASE_LIPASE 5"/>
    <property type="match status" value="1"/>
</dbReference>
<evidence type="ECO:0000313" key="4">
    <source>
        <dbReference type="EMBL" id="KAF5816828.1"/>
    </source>
</evidence>
<evidence type="ECO:0000313" key="6">
    <source>
        <dbReference type="Proteomes" id="UP000215914"/>
    </source>
</evidence>
<dbReference type="PANTHER" id="PTHR45966">
    <property type="entry name" value="GDSL-LIKE LIPASE/ACYLHYDROLASE"/>
    <property type="match status" value="1"/>
</dbReference>
<dbReference type="EMBL" id="CM007892">
    <property type="protein sequence ID" value="OTG33121.1"/>
    <property type="molecule type" value="Genomic_DNA"/>
</dbReference>
<dbReference type="FunCoup" id="A0A251VEL4">
    <property type="interactions" value="87"/>
</dbReference>
<keyword evidence="2 3" id="KW-0732">Signal</keyword>
<dbReference type="InterPro" id="IPR036514">
    <property type="entry name" value="SGNH_hydro_sf"/>
</dbReference>
<dbReference type="EMBL" id="MNCJ02000318">
    <property type="protein sequence ID" value="KAF5816828.1"/>
    <property type="molecule type" value="Genomic_DNA"/>
</dbReference>
<evidence type="ECO:0000256" key="1">
    <source>
        <dbReference type="ARBA" id="ARBA00008668"/>
    </source>
</evidence>
<dbReference type="PROSITE" id="PS01098">
    <property type="entry name" value="LIPASE_GDSL_SER"/>
    <property type="match status" value="1"/>
</dbReference>
<dbReference type="InterPro" id="IPR008265">
    <property type="entry name" value="Lipase_GDSL_AS"/>
</dbReference>
<evidence type="ECO:0000313" key="5">
    <source>
        <dbReference type="EMBL" id="OTG33121.1"/>
    </source>
</evidence>
<evidence type="ECO:0000256" key="2">
    <source>
        <dbReference type="ARBA" id="ARBA00022729"/>
    </source>
</evidence>
<feature type="signal peptide" evidence="3">
    <location>
        <begin position="1"/>
        <end position="20"/>
    </location>
</feature>
<protein>
    <submittedName>
        <fullName evidence="4">GDSL lipase/esterase, SGNH hydrolase superfamily</fullName>
    </submittedName>
    <submittedName>
        <fullName evidence="5">Putative GDSL-motif lipase 5</fullName>
    </submittedName>
</protein>
<dbReference type="OrthoDB" id="1600564at2759"/>
<reference evidence="5" key="2">
    <citation type="submission" date="2017-02" db="EMBL/GenBank/DDBJ databases">
        <title>Sunflower complete genome.</title>
        <authorList>
            <person name="Langlade N."/>
            <person name="Munos S."/>
        </authorList>
    </citation>
    <scope>NUCLEOTIDE SEQUENCE [LARGE SCALE GENOMIC DNA]</scope>
    <source>
        <tissue evidence="5">Leaves</tissue>
    </source>
</reference>
<dbReference type="SUPFAM" id="SSF52266">
    <property type="entry name" value="SGNH hydrolase"/>
    <property type="match status" value="1"/>
</dbReference>
<evidence type="ECO:0000256" key="3">
    <source>
        <dbReference type="SAM" id="SignalP"/>
    </source>
</evidence>
<feature type="chain" id="PRO_5012083810" evidence="3">
    <location>
        <begin position="21"/>
        <end position="366"/>
    </location>
</feature>
<dbReference type="OMA" id="DYMSPFL"/>
<dbReference type="InterPro" id="IPR001087">
    <property type="entry name" value="GDSL"/>
</dbReference>
<dbReference type="Gramene" id="mRNA:HanXRQr2_Chr03g0138591">
    <property type="protein sequence ID" value="mRNA:HanXRQr2_Chr03g0138591"/>
    <property type="gene ID" value="HanXRQr2_Chr03g0138591"/>
</dbReference>
<keyword evidence="6" id="KW-1185">Reference proteome</keyword>
<comment type="similarity">
    <text evidence="1">Belongs to the 'GDSL' lipolytic enzyme family.</text>
</comment>
<accession>A0A251VEL4</accession>
<dbReference type="AlphaFoldDB" id="A0A251VEL4"/>
<dbReference type="GO" id="GO:0006629">
    <property type="term" value="P:lipid metabolic process"/>
    <property type="evidence" value="ECO:0007669"/>
    <property type="project" value="InterPro"/>
</dbReference>
<dbReference type="Proteomes" id="UP000215914">
    <property type="component" value="Chromosome 3"/>
</dbReference>
<dbReference type="Gene3D" id="3.40.50.1110">
    <property type="entry name" value="SGNH hydrolase"/>
    <property type="match status" value="1"/>
</dbReference>
<reference evidence="4" key="3">
    <citation type="submission" date="2020-06" db="EMBL/GenBank/DDBJ databases">
        <title>Helianthus annuus Genome sequencing and assembly Release 2.</title>
        <authorList>
            <person name="Gouzy J."/>
            <person name="Langlade N."/>
            <person name="Munos S."/>
        </authorList>
    </citation>
    <scope>NUCLEOTIDE SEQUENCE</scope>
    <source>
        <tissue evidence="4">Leaves</tissue>
    </source>
</reference>